<feature type="domain" description="RRM" evidence="2">
    <location>
        <begin position="499"/>
        <end position="582"/>
    </location>
</feature>
<evidence type="ECO:0000256" key="1">
    <source>
        <dbReference type="PROSITE-ProRule" id="PRU00176"/>
    </source>
</evidence>
<dbReference type="InterPro" id="IPR012677">
    <property type="entry name" value="Nucleotide-bd_a/b_plait_sf"/>
</dbReference>
<dbReference type="InterPro" id="IPR035979">
    <property type="entry name" value="RBD_domain_sf"/>
</dbReference>
<protein>
    <recommendedName>
        <fullName evidence="2">RRM domain-containing protein</fullName>
    </recommendedName>
</protein>
<evidence type="ECO:0000259" key="2">
    <source>
        <dbReference type="PROSITE" id="PS50102"/>
    </source>
</evidence>
<dbReference type="EMBL" id="OZ075125">
    <property type="protein sequence ID" value="CAL4929170.1"/>
    <property type="molecule type" value="Genomic_DNA"/>
</dbReference>
<dbReference type="PANTHER" id="PTHR33074">
    <property type="entry name" value="EXPRESSED PROTEIN-RELATED"/>
    <property type="match status" value="1"/>
</dbReference>
<proteinExistence type="predicted"/>
<dbReference type="SMART" id="SM00360">
    <property type="entry name" value="RRM"/>
    <property type="match status" value="1"/>
</dbReference>
<evidence type="ECO:0000313" key="3">
    <source>
        <dbReference type="EMBL" id="CAL4929170.1"/>
    </source>
</evidence>
<accession>A0ABC8XQC8</accession>
<gene>
    <name evidence="3" type="ORF">URODEC1_LOCUS25652</name>
</gene>
<dbReference type="AlphaFoldDB" id="A0ABC8XQC8"/>
<dbReference type="Proteomes" id="UP001497457">
    <property type="component" value="Chromosome 15b"/>
</dbReference>
<dbReference type="PANTHER" id="PTHR33074:SF102">
    <property type="entry name" value="DUF1618 DOMAIN-CONTAINING PROTEIN"/>
    <property type="match status" value="1"/>
</dbReference>
<dbReference type="SUPFAM" id="SSF54928">
    <property type="entry name" value="RNA-binding domain, RBD"/>
    <property type="match status" value="1"/>
</dbReference>
<name>A0ABC8XQC8_9POAL</name>
<keyword evidence="4" id="KW-1185">Reference proteome</keyword>
<reference evidence="4" key="1">
    <citation type="submission" date="2024-06" db="EMBL/GenBank/DDBJ databases">
        <authorList>
            <person name="Ryan C."/>
        </authorList>
    </citation>
    <scope>NUCLEOTIDE SEQUENCE [LARGE SCALE GENOMIC DNA]</scope>
</reference>
<dbReference type="Gene3D" id="3.30.70.330">
    <property type="match status" value="1"/>
</dbReference>
<dbReference type="Pfam" id="PF00076">
    <property type="entry name" value="RRM_1"/>
    <property type="match status" value="1"/>
</dbReference>
<organism evidence="3 4">
    <name type="scientific">Urochloa decumbens</name>
    <dbReference type="NCBI Taxonomy" id="240449"/>
    <lineage>
        <taxon>Eukaryota</taxon>
        <taxon>Viridiplantae</taxon>
        <taxon>Streptophyta</taxon>
        <taxon>Embryophyta</taxon>
        <taxon>Tracheophyta</taxon>
        <taxon>Spermatophyta</taxon>
        <taxon>Magnoliopsida</taxon>
        <taxon>Liliopsida</taxon>
        <taxon>Poales</taxon>
        <taxon>Poaceae</taxon>
        <taxon>PACMAD clade</taxon>
        <taxon>Panicoideae</taxon>
        <taxon>Panicodae</taxon>
        <taxon>Paniceae</taxon>
        <taxon>Melinidinae</taxon>
        <taxon>Urochloa</taxon>
    </lineage>
</organism>
<dbReference type="InterPro" id="IPR011676">
    <property type="entry name" value="DUF1618"/>
</dbReference>
<dbReference type="PROSITE" id="PS50102">
    <property type="entry name" value="RRM"/>
    <property type="match status" value="1"/>
</dbReference>
<keyword evidence="1" id="KW-0694">RNA-binding</keyword>
<dbReference type="Pfam" id="PF07762">
    <property type="entry name" value="DUF1618"/>
    <property type="match status" value="1"/>
</dbReference>
<dbReference type="GO" id="GO:0003723">
    <property type="term" value="F:RNA binding"/>
    <property type="evidence" value="ECO:0007669"/>
    <property type="project" value="UniProtKB-UniRule"/>
</dbReference>
<evidence type="ECO:0000313" key="4">
    <source>
        <dbReference type="Proteomes" id="UP001497457"/>
    </source>
</evidence>
<dbReference type="InterPro" id="IPR000504">
    <property type="entry name" value="RRM_dom"/>
</dbReference>
<sequence>MEKQQSLLASSFVLPAMPTIFRRPDWVLLDKVAYLADRPNGTTARCVTPIGQAVEVSFWLSDPPGLSHLCVHCPGLERTDFTAEPTVVCSEKNIAVLQIFFSFGPKLHAADRGHREYFVYEADYQHPSLRPLPIPYPLALRQYEFGLLPGVGGFRIAVLRPQKLFSDDVYDLHIFSSKAWTWSTKQARLGPQSPRTKGRCLMHDKVIALRGDTLGFVDLWHGILCCRVIDESPDDLLLRYIPLPPLLDSNKSMVSSLSDIRDVACIDGVVKFIEIAHRKRLVLPGRSSDAPSHKPTILHDSDLLEPANSTTGAKDVCHYTYDGWNAVIWNRLTGSDYWLLDCEIDVSDVTVSNPKHLALLPDLSSSHSAKSTLNRNLRTSAPAFGMHNGDAVYLTCKVGTAWVLEINTRMKRLENLAPISAERAYYFGRTYHPCALSRHMNMAPRKRKGTDFSGLRPSRPLWKHSLFTHHGGYAVDFSCVCLRFIIAERDDANNVPADPTILVHGLDPCLTEHQLRNIFAMFGELRGLNIHANQHYASVKFARRPCAEKAMRIMDGTQFGRKKMAISWEINGQNLQVPLPNAVQYNGDAGSYGPLPQSCSSYLPAQQY</sequence>
<reference evidence="3 4" key="2">
    <citation type="submission" date="2024-10" db="EMBL/GenBank/DDBJ databases">
        <authorList>
            <person name="Ryan C."/>
        </authorList>
    </citation>
    <scope>NUCLEOTIDE SEQUENCE [LARGE SCALE GENOMIC DNA]</scope>
</reference>